<keyword evidence="9" id="KW-1185">Reference proteome</keyword>
<dbReference type="Proteomes" id="UP000248066">
    <property type="component" value="Unassembled WGS sequence"/>
</dbReference>
<dbReference type="AlphaFoldDB" id="A0A2W0HT79"/>
<gene>
    <name evidence="8" type="ORF">CR205_14150</name>
</gene>
<dbReference type="GO" id="GO:0005886">
    <property type="term" value="C:plasma membrane"/>
    <property type="evidence" value="ECO:0007669"/>
    <property type="project" value="UniProtKB-SubCell"/>
</dbReference>
<keyword evidence="2" id="KW-1003">Cell membrane</keyword>
<evidence type="ECO:0000256" key="5">
    <source>
        <dbReference type="ARBA" id="ARBA00023136"/>
    </source>
</evidence>
<evidence type="ECO:0000256" key="1">
    <source>
        <dbReference type="ARBA" id="ARBA00004651"/>
    </source>
</evidence>
<protein>
    <recommendedName>
        <fullName evidence="7">Type II secretion system protein GspF domain-containing protein</fullName>
    </recommendedName>
</protein>
<proteinExistence type="predicted"/>
<dbReference type="Gene3D" id="1.20.81.30">
    <property type="entry name" value="Type II secretion system (T2SS), domain F"/>
    <property type="match status" value="1"/>
</dbReference>
<evidence type="ECO:0000256" key="6">
    <source>
        <dbReference type="SAM" id="Phobius"/>
    </source>
</evidence>
<dbReference type="RefSeq" id="WP_110520757.1">
    <property type="nucleotide sequence ID" value="NZ_PDOF01000002.1"/>
</dbReference>
<keyword evidence="4 6" id="KW-1133">Transmembrane helix</keyword>
<sequence length="306" mass="34260">MTGTWTLIGLAASFFILIAAFVDLLSLSIKRRLPVRRGITDRWRKRGIGSAETSAGTASDRELKQPKWSVAEIAGTVVLALALFLAGLLFFRSILFAFLFSLLAVFYPRFRRKNVSDKRKKLFITQFRSAMNSISNSLRAGASLQTALKRCEGDLEKELMTQKDKPVLEEIVVINHDIEFGMSIDQALRQFKGKMNLEDVDQFVDAILVTRAKGGNLTQVTRNTAERISDKIAIQQEIQLGTSQKRAEAKVLTIFPVVMALLLMFTNPGYMEPMYESFAGSFFLFLAGVMLVANYVIGKRVTNIDL</sequence>
<evidence type="ECO:0000256" key="4">
    <source>
        <dbReference type="ARBA" id="ARBA00022989"/>
    </source>
</evidence>
<dbReference type="EMBL" id="PDOF01000002">
    <property type="protein sequence ID" value="PYZ96818.1"/>
    <property type="molecule type" value="Genomic_DNA"/>
</dbReference>
<feature type="transmembrane region" description="Helical" evidence="6">
    <location>
        <begin position="277"/>
        <end position="297"/>
    </location>
</feature>
<evidence type="ECO:0000259" key="7">
    <source>
        <dbReference type="Pfam" id="PF00482"/>
    </source>
</evidence>
<accession>A0A2W0HT79</accession>
<dbReference type="InterPro" id="IPR018076">
    <property type="entry name" value="T2SS_GspF_dom"/>
</dbReference>
<dbReference type="PANTHER" id="PTHR35007:SF1">
    <property type="entry name" value="PILUS ASSEMBLY PROTEIN"/>
    <property type="match status" value="1"/>
</dbReference>
<comment type="caution">
    <text evidence="8">The sequence shown here is derived from an EMBL/GenBank/DDBJ whole genome shotgun (WGS) entry which is preliminary data.</text>
</comment>
<evidence type="ECO:0000313" key="8">
    <source>
        <dbReference type="EMBL" id="PYZ96818.1"/>
    </source>
</evidence>
<feature type="transmembrane region" description="Helical" evidence="6">
    <location>
        <begin position="251"/>
        <end position="271"/>
    </location>
</feature>
<evidence type="ECO:0000256" key="2">
    <source>
        <dbReference type="ARBA" id="ARBA00022475"/>
    </source>
</evidence>
<organism evidence="8 9">
    <name type="scientific">Alteribacter lacisalsi</name>
    <dbReference type="NCBI Taxonomy" id="2045244"/>
    <lineage>
        <taxon>Bacteria</taxon>
        <taxon>Bacillati</taxon>
        <taxon>Bacillota</taxon>
        <taxon>Bacilli</taxon>
        <taxon>Bacillales</taxon>
        <taxon>Bacillaceae</taxon>
        <taxon>Alteribacter</taxon>
    </lineage>
</organism>
<evidence type="ECO:0000313" key="9">
    <source>
        <dbReference type="Proteomes" id="UP000248066"/>
    </source>
</evidence>
<feature type="transmembrane region" description="Helical" evidence="6">
    <location>
        <begin position="68"/>
        <end position="88"/>
    </location>
</feature>
<keyword evidence="3 6" id="KW-0812">Transmembrane</keyword>
<dbReference type="OrthoDB" id="9803381at2"/>
<name>A0A2W0HT79_9BACI</name>
<reference evidence="8 9" key="1">
    <citation type="submission" date="2017-10" db="EMBL/GenBank/DDBJ databases">
        <title>Bacillus sp. nov., a halophilic bacterium isolated from a Yangshapao Lake.</title>
        <authorList>
            <person name="Wang H."/>
        </authorList>
    </citation>
    <scope>NUCLEOTIDE SEQUENCE [LARGE SCALE GENOMIC DNA]</scope>
    <source>
        <strain evidence="8 9">YSP-3</strain>
    </source>
</reference>
<dbReference type="InterPro" id="IPR042094">
    <property type="entry name" value="T2SS_GspF_sf"/>
</dbReference>
<dbReference type="PANTHER" id="PTHR35007">
    <property type="entry name" value="INTEGRAL MEMBRANE PROTEIN-RELATED"/>
    <property type="match status" value="1"/>
</dbReference>
<comment type="subcellular location">
    <subcellularLocation>
        <location evidence="1">Cell membrane</location>
        <topology evidence="1">Multi-pass membrane protein</topology>
    </subcellularLocation>
</comment>
<feature type="domain" description="Type II secretion system protein GspF" evidence="7">
    <location>
        <begin position="132"/>
        <end position="264"/>
    </location>
</feature>
<evidence type="ECO:0000256" key="3">
    <source>
        <dbReference type="ARBA" id="ARBA00022692"/>
    </source>
</evidence>
<feature type="transmembrane region" description="Helical" evidence="6">
    <location>
        <begin position="94"/>
        <end position="110"/>
    </location>
</feature>
<keyword evidence="5 6" id="KW-0472">Membrane</keyword>
<dbReference type="Pfam" id="PF00482">
    <property type="entry name" value="T2SSF"/>
    <property type="match status" value="1"/>
</dbReference>
<feature type="transmembrane region" description="Helical" evidence="6">
    <location>
        <begin position="6"/>
        <end position="27"/>
    </location>
</feature>